<gene>
    <name evidence="3" type="ORF">GQ26_0320390</name>
</gene>
<feature type="region of interest" description="Disordered" evidence="1">
    <location>
        <begin position="169"/>
        <end position="200"/>
    </location>
</feature>
<keyword evidence="2" id="KW-1133">Transmembrane helix</keyword>
<feature type="compositionally biased region" description="Polar residues" evidence="1">
    <location>
        <begin position="654"/>
        <end position="669"/>
    </location>
</feature>
<feature type="compositionally biased region" description="Low complexity" evidence="1">
    <location>
        <begin position="381"/>
        <end position="398"/>
    </location>
</feature>
<feature type="compositionally biased region" description="Polar residues" evidence="1">
    <location>
        <begin position="399"/>
        <end position="413"/>
    </location>
</feature>
<sequence>MLSLPVVIAVSVGCSALLIVGAILGVAVWWRTRKDRLSLAVAQAHNGASQQEQACSSFVTDSHLTSPLPTYPYKTRHEWAPLGSQETFQRPPSQPKMLPSPLKKEKSKSIRRSISKSLSKSLSIGRSSQKPIRMEQLPNLQPGPQKIVSPVYPDAKEKEPKSAIAGFSELPTEITPRNTPERDRDDIPQLETYSSRPGSTAWPLLQSEQRLSTVTGGHPTYFDQNHTRIRNGSITAQTAGMAPDMPMPPTPLKVVQSYQFPREDSLMGMSSLSLETANSSILDDNLRRSMSVDHEFNYSPSLPPCPSFTPFSPYDIVIGGSVARDCASHRRTQSQRLSSSTAHLTSVSMESGRGDPSPRRSLTTREVSPQPPDWTSRLPRRSGTVLSSSSSAGRTGSRPVSSLSITSPNSCFHSGQGLYSREEFGSQSHRRERYSMYEKSQSKENQNMIFSQSLGDRPKSTQAPSPRGSRESLGRIPLTSAMKSAHSVKKGHRRQNCVRISIHPPITFGGPVFSPMPEEPEEVLDLEKDLVKPAQRRQSIQSPPSGKGSVSCPNSSERYHPRHSRHRSTGSIKDESTHLSESSPDTNSRIPRPRSSRKRARSGTESAGDVFTSENQAGIPNNIFSRPPGESNLLTTPSPERHSPLWSLPRSGEFSGSSPKFPANASTGSPRRAAPKGPRSQPERQQKKSETPSLTIDTSYGGSPGHESPTKMSVNRSHTLATSPTKDVRKSITLLRRMNSEACDEDSRSYRRMGRNTSLIRHKDGNIRTPPSNHNSAIINDSLTIWEDVGEDDIVISPTVRQKKLPFKVLERIDSQGTVEENLNAIMENQKLLAIRQLPPSSSIATFEYRGRNNNNNSDSSDEVAPKRSTIMQTPNSKIRGYASAAATPGSLYDGDGFLKE</sequence>
<keyword evidence="2" id="KW-0812">Transmembrane</keyword>
<reference key="1">
    <citation type="journal article" date="2014" name="PLoS Genet.">
        <title>Signature Gene Expression Reveals Novel Clues to the Molecular Mechanisms of Dimorphic Transition in Penicillium marneffei.</title>
        <authorList>
            <person name="Yang E."/>
            <person name="Wang G."/>
            <person name="Cai J."/>
            <person name="Woo P.C."/>
            <person name="Lau S.K."/>
            <person name="Yuen K.-Y."/>
            <person name="Chow W.-N."/>
            <person name="Lin X."/>
        </authorList>
    </citation>
    <scope>NUCLEOTIDE SEQUENCE [LARGE SCALE GENOMIC DNA]</scope>
    <source>
        <strain>PM1</strain>
    </source>
</reference>
<evidence type="ECO:0000256" key="2">
    <source>
        <dbReference type="SAM" id="Phobius"/>
    </source>
</evidence>
<organism evidence="3">
    <name type="scientific">Talaromyces marneffei PM1</name>
    <dbReference type="NCBI Taxonomy" id="1077442"/>
    <lineage>
        <taxon>Eukaryota</taxon>
        <taxon>Fungi</taxon>
        <taxon>Dikarya</taxon>
        <taxon>Ascomycota</taxon>
        <taxon>Pezizomycotina</taxon>
        <taxon>Eurotiomycetes</taxon>
        <taxon>Eurotiomycetidae</taxon>
        <taxon>Eurotiales</taxon>
        <taxon>Trichocomaceae</taxon>
        <taxon>Talaromyces</taxon>
        <taxon>Talaromyces sect. Talaromyces</taxon>
    </lineage>
</organism>
<evidence type="ECO:0000256" key="1">
    <source>
        <dbReference type="SAM" id="MobiDB-lite"/>
    </source>
</evidence>
<dbReference type="EMBL" id="JPOX01000032">
    <property type="protein sequence ID" value="KFX43816.1"/>
    <property type="molecule type" value="Genomic_DNA"/>
</dbReference>
<feature type="compositionally biased region" description="Basic and acidic residues" evidence="1">
    <location>
        <begin position="433"/>
        <end position="442"/>
    </location>
</feature>
<feature type="compositionally biased region" description="Polar residues" evidence="1">
    <location>
        <begin position="612"/>
        <end position="624"/>
    </location>
</feature>
<protein>
    <submittedName>
        <fullName evidence="3">Uncharacterized protein</fullName>
    </submittedName>
</protein>
<feature type="compositionally biased region" description="Polar residues" evidence="1">
    <location>
        <begin position="710"/>
        <end position="725"/>
    </location>
</feature>
<evidence type="ECO:0000313" key="3">
    <source>
        <dbReference type="EMBL" id="KFX43816.1"/>
    </source>
</evidence>
<feature type="region of interest" description="Disordered" evidence="1">
    <location>
        <begin position="847"/>
        <end position="901"/>
    </location>
</feature>
<feature type="compositionally biased region" description="Low complexity" evidence="1">
    <location>
        <begin position="115"/>
        <end position="128"/>
    </location>
</feature>
<name>A0A093VAT1_TALMA</name>
<feature type="transmembrane region" description="Helical" evidence="2">
    <location>
        <begin position="6"/>
        <end position="30"/>
    </location>
</feature>
<reference evidence="3" key="2">
    <citation type="journal article" date="2014" name="PLoS Genet.">
        <title>Signature gene expression reveals novel clues to the molecular mechanisms of dimorphic transition in Penicillium marneffei.</title>
        <authorList>
            <person name="Yang E."/>
            <person name="Wang G."/>
            <person name="Cai J."/>
            <person name="Woo P.C."/>
            <person name="Lau S.K."/>
            <person name="Yuen K.-Y."/>
            <person name="Chow W.-N."/>
            <person name="Lin X."/>
        </authorList>
    </citation>
    <scope>NUCLEOTIDE SEQUENCE</scope>
    <source>
        <strain evidence="3">PM1</strain>
    </source>
</reference>
<feature type="compositionally biased region" description="Basic residues" evidence="1">
    <location>
        <begin position="591"/>
        <end position="601"/>
    </location>
</feature>
<feature type="compositionally biased region" description="Polar residues" evidence="1">
    <location>
        <begin position="691"/>
        <end position="701"/>
    </location>
</feature>
<feature type="compositionally biased region" description="Basic and acidic residues" evidence="1">
    <location>
        <begin position="681"/>
        <end position="690"/>
    </location>
</feature>
<dbReference type="eggNOG" id="ENOG502SYS3">
    <property type="taxonomic scope" value="Eukaryota"/>
</dbReference>
<feature type="region of interest" description="Disordered" evidence="1">
    <location>
        <begin position="84"/>
        <end position="146"/>
    </location>
</feature>
<accession>A0A093VAT1</accession>
<feature type="region of interest" description="Disordered" evidence="1">
    <location>
        <begin position="329"/>
        <end position="730"/>
    </location>
</feature>
<proteinExistence type="predicted"/>
<feature type="compositionally biased region" description="Polar residues" evidence="1">
    <location>
        <begin position="443"/>
        <end position="464"/>
    </location>
</feature>
<comment type="caution">
    <text evidence="3">The sequence shown here is derived from an EMBL/GenBank/DDBJ whole genome shotgun (WGS) entry which is preliminary data.</text>
</comment>
<dbReference type="AlphaFoldDB" id="A0A093VAT1"/>
<feature type="compositionally biased region" description="Basic residues" evidence="1">
    <location>
        <begin position="486"/>
        <end position="496"/>
    </location>
</feature>
<keyword evidence="2" id="KW-0472">Membrane</keyword>
<dbReference type="HOGENOM" id="CLU_010780_0_0_1"/>